<gene>
    <name evidence="2" type="ORF">ACFFJ8_11380</name>
</gene>
<name>A0ABV6JB05_9BACL</name>
<dbReference type="EMBL" id="JBHLVF010000013">
    <property type="protein sequence ID" value="MFC0391963.1"/>
    <property type="molecule type" value="Genomic_DNA"/>
</dbReference>
<keyword evidence="1" id="KW-1133">Transmembrane helix</keyword>
<dbReference type="NCBIfam" id="NF047593">
    <property type="entry name" value="IS66_ISAeme5_TnpA"/>
    <property type="match status" value="1"/>
</dbReference>
<keyword evidence="1" id="KW-0472">Membrane</keyword>
<evidence type="ECO:0008006" key="4">
    <source>
        <dbReference type="Google" id="ProtNLM"/>
    </source>
</evidence>
<reference evidence="2 3" key="1">
    <citation type="submission" date="2024-09" db="EMBL/GenBank/DDBJ databases">
        <authorList>
            <person name="Sun Q."/>
            <person name="Mori K."/>
        </authorList>
    </citation>
    <scope>NUCLEOTIDE SEQUENCE [LARGE SCALE GENOMIC DNA]</scope>
    <source>
        <strain evidence="2 3">CCM 4839</strain>
    </source>
</reference>
<feature type="transmembrane region" description="Helical" evidence="1">
    <location>
        <begin position="12"/>
        <end position="31"/>
    </location>
</feature>
<proteinExistence type="predicted"/>
<dbReference type="Proteomes" id="UP001589818">
    <property type="component" value="Unassembled WGS sequence"/>
</dbReference>
<dbReference type="RefSeq" id="WP_204820314.1">
    <property type="nucleotide sequence ID" value="NZ_JANHOF010000007.1"/>
</dbReference>
<organism evidence="2 3">
    <name type="scientific">Paenibacillus mendelii</name>
    <dbReference type="NCBI Taxonomy" id="206163"/>
    <lineage>
        <taxon>Bacteria</taxon>
        <taxon>Bacillati</taxon>
        <taxon>Bacillota</taxon>
        <taxon>Bacilli</taxon>
        <taxon>Bacillales</taxon>
        <taxon>Paenibacillaceae</taxon>
        <taxon>Paenibacillus</taxon>
    </lineage>
</organism>
<protein>
    <recommendedName>
        <fullName evidence="4">Transposase</fullName>
    </recommendedName>
</protein>
<comment type="caution">
    <text evidence="2">The sequence shown here is derived from an EMBL/GenBank/DDBJ whole genome shotgun (WGS) entry which is preliminary data.</text>
</comment>
<evidence type="ECO:0000256" key="1">
    <source>
        <dbReference type="SAM" id="Phobius"/>
    </source>
</evidence>
<keyword evidence="3" id="KW-1185">Reference proteome</keyword>
<sequence>MNAREQLRQDWAILIAVYKTSGLTMSAWYAANRFTKDQLKYWLYKAKRESSNPFQFQ</sequence>
<accession>A0ABV6JB05</accession>
<evidence type="ECO:0000313" key="2">
    <source>
        <dbReference type="EMBL" id="MFC0391963.1"/>
    </source>
</evidence>
<keyword evidence="1" id="KW-0812">Transmembrane</keyword>
<evidence type="ECO:0000313" key="3">
    <source>
        <dbReference type="Proteomes" id="UP001589818"/>
    </source>
</evidence>